<dbReference type="OrthoDB" id="9766717at2"/>
<evidence type="ECO:0000256" key="1">
    <source>
        <dbReference type="ARBA" id="ARBA00011066"/>
    </source>
</evidence>
<proteinExistence type="inferred from homology"/>
<dbReference type="InterPro" id="IPR001048">
    <property type="entry name" value="Asp/Glu/Uridylate_kinase"/>
</dbReference>
<feature type="domain" description="Aspartate/glutamate/uridylate kinase" evidence="6">
    <location>
        <begin position="1"/>
        <end position="276"/>
    </location>
</feature>
<dbReference type="Proteomes" id="UP000054363">
    <property type="component" value="Unassembled WGS sequence"/>
</dbReference>
<dbReference type="NCBIfam" id="NF009008">
    <property type="entry name" value="PRK12354.1"/>
    <property type="match status" value="1"/>
</dbReference>
<gene>
    <name evidence="7" type="ORF">IDSA_10180</name>
</gene>
<dbReference type="RefSeq" id="WP_034776367.1">
    <property type="nucleotide sequence ID" value="NZ_JPER01000005.1"/>
</dbReference>
<name>A0A094JCY6_9GAMM</name>
<accession>A0A094JCY6</accession>
<keyword evidence="3 5" id="KW-0418">Kinase</keyword>
<evidence type="ECO:0000256" key="3">
    <source>
        <dbReference type="ARBA" id="ARBA00022777"/>
    </source>
</evidence>
<dbReference type="AlphaFoldDB" id="A0A094JCY6"/>
<dbReference type="FunFam" id="3.40.1160.10:FF:000007">
    <property type="entry name" value="Carbamate kinase"/>
    <property type="match status" value="1"/>
</dbReference>
<dbReference type="eggNOG" id="COG0549">
    <property type="taxonomic scope" value="Bacteria"/>
</dbReference>
<dbReference type="PRINTS" id="PR01469">
    <property type="entry name" value="CARBMTKINASE"/>
</dbReference>
<sequence length="303" mass="32220">MLVVAALGGNALLRCGEDVTAENQRENVKKAVHALADIVRAGHRLVVTHGNGPQIGLLALQNHAYDPDKTFPLDILGAETEGMIGYLLEQELENQLGEGFPVATVLTQIAVDPGDPAFEKPTKFIGPVYSKDEAEKLKDKHGWDIARDGDNWRRVVPSPEPKKIQDLKVLKILLEQQVIAICIGGGGIPIVRQDDGTYTGVEAVIDKDAASALLAEEVQADALLLLTDVKAVYKDFDGPDEQAISQITVTEAEAFDAPAGSMGPKLAAAARFARTGDFAAIGRLEDAPAMLAGSAGTRIVRGD</sequence>
<comment type="similarity">
    <text evidence="1 5">Belongs to the carbamate kinase family.</text>
</comment>
<protein>
    <recommendedName>
        <fullName evidence="4 5">Carbamate kinase</fullName>
    </recommendedName>
</protein>
<comment type="caution">
    <text evidence="7">The sequence shown here is derived from an EMBL/GenBank/DDBJ whole genome shotgun (WGS) entry which is preliminary data.</text>
</comment>
<dbReference type="PANTHER" id="PTHR30409:SF1">
    <property type="entry name" value="CARBAMATE KINASE-RELATED"/>
    <property type="match status" value="1"/>
</dbReference>
<dbReference type="CDD" id="cd04235">
    <property type="entry name" value="AAK_CK"/>
    <property type="match status" value="1"/>
</dbReference>
<dbReference type="NCBIfam" id="TIGR00746">
    <property type="entry name" value="arcC"/>
    <property type="match status" value="1"/>
</dbReference>
<reference evidence="7 8" key="1">
    <citation type="submission" date="2014-06" db="EMBL/GenBank/DDBJ databases">
        <title>The draft genome sequence of Idiomarina salinarum ISL-52.</title>
        <authorList>
            <person name="Du J."/>
            <person name="Shao Z."/>
        </authorList>
    </citation>
    <scope>NUCLEOTIDE SEQUENCE [LARGE SCALE GENOMIC DNA]</scope>
    <source>
        <strain evidence="7 8">ISL-52</strain>
    </source>
</reference>
<organism evidence="7 8">
    <name type="scientific">Pseudidiomarina salinarum</name>
    <dbReference type="NCBI Taxonomy" id="435908"/>
    <lineage>
        <taxon>Bacteria</taxon>
        <taxon>Pseudomonadati</taxon>
        <taxon>Pseudomonadota</taxon>
        <taxon>Gammaproteobacteria</taxon>
        <taxon>Alteromonadales</taxon>
        <taxon>Idiomarinaceae</taxon>
        <taxon>Pseudidiomarina</taxon>
    </lineage>
</organism>
<keyword evidence="8" id="KW-1185">Reference proteome</keyword>
<dbReference type="EMBL" id="JPER01000005">
    <property type="protein sequence ID" value="KFZ30421.1"/>
    <property type="molecule type" value="Genomic_DNA"/>
</dbReference>
<dbReference type="InterPro" id="IPR036393">
    <property type="entry name" value="AceGlu_kinase-like_sf"/>
</dbReference>
<dbReference type="Gene3D" id="3.40.1160.10">
    <property type="entry name" value="Acetylglutamate kinase-like"/>
    <property type="match status" value="1"/>
</dbReference>
<dbReference type="GO" id="GO:0019546">
    <property type="term" value="P:L-arginine deiminase pathway"/>
    <property type="evidence" value="ECO:0007669"/>
    <property type="project" value="TreeGrafter"/>
</dbReference>
<evidence type="ECO:0000259" key="6">
    <source>
        <dbReference type="Pfam" id="PF00696"/>
    </source>
</evidence>
<dbReference type="PIRSF" id="PIRSF000723">
    <property type="entry name" value="Carbamate_kin"/>
    <property type="match status" value="1"/>
</dbReference>
<dbReference type="GO" id="GO:0005829">
    <property type="term" value="C:cytosol"/>
    <property type="evidence" value="ECO:0007669"/>
    <property type="project" value="TreeGrafter"/>
</dbReference>
<dbReference type="Pfam" id="PF00696">
    <property type="entry name" value="AA_kinase"/>
    <property type="match status" value="1"/>
</dbReference>
<dbReference type="PANTHER" id="PTHR30409">
    <property type="entry name" value="CARBAMATE KINASE"/>
    <property type="match status" value="1"/>
</dbReference>
<keyword evidence="2 5" id="KW-0808">Transferase</keyword>
<evidence type="ECO:0000256" key="4">
    <source>
        <dbReference type="NCBIfam" id="TIGR00746"/>
    </source>
</evidence>
<evidence type="ECO:0000256" key="2">
    <source>
        <dbReference type="ARBA" id="ARBA00022679"/>
    </source>
</evidence>
<dbReference type="SUPFAM" id="SSF53633">
    <property type="entry name" value="Carbamate kinase-like"/>
    <property type="match status" value="1"/>
</dbReference>
<evidence type="ECO:0000313" key="7">
    <source>
        <dbReference type="EMBL" id="KFZ30421.1"/>
    </source>
</evidence>
<dbReference type="STRING" id="435908.IDSA_10180"/>
<dbReference type="GO" id="GO:0008804">
    <property type="term" value="F:carbamate kinase activity"/>
    <property type="evidence" value="ECO:0007669"/>
    <property type="project" value="UniProtKB-UniRule"/>
</dbReference>
<evidence type="ECO:0000313" key="8">
    <source>
        <dbReference type="Proteomes" id="UP000054363"/>
    </source>
</evidence>
<evidence type="ECO:0000256" key="5">
    <source>
        <dbReference type="PIRNR" id="PIRNR000723"/>
    </source>
</evidence>
<dbReference type="InterPro" id="IPR003964">
    <property type="entry name" value="Carb_kinase"/>
</dbReference>